<sequence length="165" mass="18793">MLEIETERLLLRRATMDDLAAFHSILSDPQATAFWSTPPHSDVEQSREWLQSMVDIPPGEGEDFVVEHQGRAIGKAGFFRFPEIGFILHPRAWGCGFAEEALRPVLERAFQVHRLEAVEADVDPKNAASLRLLAKLGFIEIGRRERTWLIGDQWCDSVDLRLLRS</sequence>
<evidence type="ECO:0000313" key="3">
    <source>
        <dbReference type="Proteomes" id="UP000557392"/>
    </source>
</evidence>
<comment type="caution">
    <text evidence="2">The sequence shown here is derived from an EMBL/GenBank/DDBJ whole genome shotgun (WGS) entry which is preliminary data.</text>
</comment>
<gene>
    <name evidence="2" type="ORF">GGR46_002658</name>
</gene>
<dbReference type="EMBL" id="JACIEH010000002">
    <property type="protein sequence ID" value="MBB4099094.1"/>
    <property type="molecule type" value="Genomic_DNA"/>
</dbReference>
<dbReference type="Gene3D" id="3.40.630.30">
    <property type="match status" value="1"/>
</dbReference>
<keyword evidence="3" id="KW-1185">Reference proteome</keyword>
<dbReference type="PANTHER" id="PTHR43792">
    <property type="entry name" value="GNAT FAMILY, PUTATIVE (AFU_ORTHOLOGUE AFUA_3G00765)-RELATED-RELATED"/>
    <property type="match status" value="1"/>
</dbReference>
<evidence type="ECO:0000259" key="1">
    <source>
        <dbReference type="PROSITE" id="PS51186"/>
    </source>
</evidence>
<protein>
    <submittedName>
        <fullName evidence="2">RimJ/RimL family protein N-acetyltransferase</fullName>
    </submittedName>
</protein>
<organism evidence="2 3">
    <name type="scientific">Sphingomonas kyeonggiensis</name>
    <dbReference type="NCBI Taxonomy" id="1268553"/>
    <lineage>
        <taxon>Bacteria</taxon>
        <taxon>Pseudomonadati</taxon>
        <taxon>Pseudomonadota</taxon>
        <taxon>Alphaproteobacteria</taxon>
        <taxon>Sphingomonadales</taxon>
        <taxon>Sphingomonadaceae</taxon>
        <taxon>Sphingomonas</taxon>
    </lineage>
</organism>
<dbReference type="PROSITE" id="PS51186">
    <property type="entry name" value="GNAT"/>
    <property type="match status" value="1"/>
</dbReference>
<dbReference type="Pfam" id="PF13302">
    <property type="entry name" value="Acetyltransf_3"/>
    <property type="match status" value="1"/>
</dbReference>
<dbReference type="GO" id="GO:0016747">
    <property type="term" value="F:acyltransferase activity, transferring groups other than amino-acyl groups"/>
    <property type="evidence" value="ECO:0007669"/>
    <property type="project" value="InterPro"/>
</dbReference>
<dbReference type="PANTHER" id="PTHR43792:SF1">
    <property type="entry name" value="N-ACETYLTRANSFERASE DOMAIN-CONTAINING PROTEIN"/>
    <property type="match status" value="1"/>
</dbReference>
<dbReference type="InterPro" id="IPR000182">
    <property type="entry name" value="GNAT_dom"/>
</dbReference>
<dbReference type="InterPro" id="IPR051531">
    <property type="entry name" value="N-acetyltransferase"/>
</dbReference>
<accession>A0A7W6NWG1</accession>
<reference evidence="2 3" key="1">
    <citation type="submission" date="2020-08" db="EMBL/GenBank/DDBJ databases">
        <title>Genomic Encyclopedia of Type Strains, Phase IV (KMG-IV): sequencing the most valuable type-strain genomes for metagenomic binning, comparative biology and taxonomic classification.</title>
        <authorList>
            <person name="Goeker M."/>
        </authorList>
    </citation>
    <scope>NUCLEOTIDE SEQUENCE [LARGE SCALE GENOMIC DNA]</scope>
    <source>
        <strain evidence="2 3">DSM 101806</strain>
    </source>
</reference>
<dbReference type="AlphaFoldDB" id="A0A7W6NWG1"/>
<evidence type="ECO:0000313" key="2">
    <source>
        <dbReference type="EMBL" id="MBB4099094.1"/>
    </source>
</evidence>
<name>A0A7W6NWG1_9SPHN</name>
<dbReference type="Proteomes" id="UP000557392">
    <property type="component" value="Unassembled WGS sequence"/>
</dbReference>
<feature type="domain" description="N-acetyltransferase" evidence="1">
    <location>
        <begin position="9"/>
        <end position="165"/>
    </location>
</feature>
<proteinExistence type="predicted"/>
<dbReference type="SUPFAM" id="SSF55729">
    <property type="entry name" value="Acyl-CoA N-acyltransferases (Nat)"/>
    <property type="match status" value="1"/>
</dbReference>
<keyword evidence="2" id="KW-0808">Transferase</keyword>
<dbReference type="RefSeq" id="WP_183998404.1">
    <property type="nucleotide sequence ID" value="NZ_JACIEH010000002.1"/>
</dbReference>
<dbReference type="InterPro" id="IPR016181">
    <property type="entry name" value="Acyl_CoA_acyltransferase"/>
</dbReference>